<keyword evidence="3" id="KW-0732">Signal</keyword>
<dbReference type="Proteomes" id="UP000244677">
    <property type="component" value="Chromosome"/>
</dbReference>
<dbReference type="RefSeq" id="WP_108737352.1">
    <property type="nucleotide sequence ID" value="NZ_CP020919.1"/>
</dbReference>
<comment type="similarity">
    <text evidence="2">Belongs to the SusD family.</text>
</comment>
<proteinExistence type="inferred from homology"/>
<dbReference type="KEGG" id="fki:FK004_11395"/>
<keyword evidence="5" id="KW-0998">Cell outer membrane</keyword>
<evidence type="ECO:0000259" key="7">
    <source>
        <dbReference type="Pfam" id="PF14322"/>
    </source>
</evidence>
<dbReference type="AlphaFoldDB" id="A0A2S1LPV2"/>
<dbReference type="EMBL" id="CP020919">
    <property type="protein sequence ID" value="AWG25783.1"/>
    <property type="molecule type" value="Genomic_DNA"/>
</dbReference>
<evidence type="ECO:0000256" key="3">
    <source>
        <dbReference type="ARBA" id="ARBA00022729"/>
    </source>
</evidence>
<evidence type="ECO:0000259" key="6">
    <source>
        <dbReference type="Pfam" id="PF07980"/>
    </source>
</evidence>
<evidence type="ECO:0000256" key="5">
    <source>
        <dbReference type="ARBA" id="ARBA00023237"/>
    </source>
</evidence>
<dbReference type="OrthoDB" id="1100079at2"/>
<dbReference type="GO" id="GO:0009279">
    <property type="term" value="C:cell outer membrane"/>
    <property type="evidence" value="ECO:0007669"/>
    <property type="project" value="UniProtKB-SubCell"/>
</dbReference>
<evidence type="ECO:0000313" key="8">
    <source>
        <dbReference type="EMBL" id="AWG25783.1"/>
    </source>
</evidence>
<gene>
    <name evidence="8" type="ORF">FK004_11395</name>
</gene>
<dbReference type="SUPFAM" id="SSF48452">
    <property type="entry name" value="TPR-like"/>
    <property type="match status" value="1"/>
</dbReference>
<comment type="subcellular location">
    <subcellularLocation>
        <location evidence="1">Cell outer membrane</location>
    </subcellularLocation>
</comment>
<organism evidence="8 9">
    <name type="scientific">Flavobacterium kingsejongi</name>
    <dbReference type="NCBI Taxonomy" id="1678728"/>
    <lineage>
        <taxon>Bacteria</taxon>
        <taxon>Pseudomonadati</taxon>
        <taxon>Bacteroidota</taxon>
        <taxon>Flavobacteriia</taxon>
        <taxon>Flavobacteriales</taxon>
        <taxon>Flavobacteriaceae</taxon>
        <taxon>Flavobacterium</taxon>
    </lineage>
</organism>
<dbReference type="InterPro" id="IPR012944">
    <property type="entry name" value="SusD_RagB_dom"/>
</dbReference>
<reference evidence="8 9" key="1">
    <citation type="submission" date="2017-04" db="EMBL/GenBank/DDBJ databases">
        <title>Complete genome sequence of Flavobacterium kingsejong AJ004.</title>
        <authorList>
            <person name="Lee P.C."/>
        </authorList>
    </citation>
    <scope>NUCLEOTIDE SEQUENCE [LARGE SCALE GENOMIC DNA]</scope>
    <source>
        <strain evidence="8 9">AJ004</strain>
    </source>
</reference>
<dbReference type="Gene3D" id="1.25.40.390">
    <property type="match status" value="1"/>
</dbReference>
<evidence type="ECO:0000313" key="9">
    <source>
        <dbReference type="Proteomes" id="UP000244677"/>
    </source>
</evidence>
<sequence>MKKIYLSIAVLALSFQQIGCSSDYLDDPKPTNNVTPEVIFSNREGVDAFIAGILRLNRGQFLNNEAAGLQSIYFARSVKGEALIQKQIWFGDDYDFQNREATYTRPNFSWRFSYKIIDQLNNLIHGIESSNALSETDKTETKSQALALRGFYYFQLALEFGDAYASSKNLDFPPIYTEPTSTGKGMSTKAEFFDQIISDLEDAVAGLPQTRVDKSYINNQVAQAFLAQVYQYTGDWTKAKTAAIAAYGGNPAAVLNAAAYTQGFDDINATEWLWGLPQTPDQTAYYMSHPHAMMDHVAIAYHGTFINDDFVNLFSATDVRNLFSNLYNAPVGDWQQFVTSKFKFTFDADIPIIRYPELILIEAEAEFHLGNESRTRELLDALRLNRDTQAQPTAASGSALIELVLTERRKEFYGENGIEWYDAKRLLRGITRTGNHRTQINLVPDDRRFELKIPQEEIDANPNISPAVNTNR</sequence>
<dbReference type="Pfam" id="PF14322">
    <property type="entry name" value="SusD-like_3"/>
    <property type="match status" value="1"/>
</dbReference>
<evidence type="ECO:0000256" key="1">
    <source>
        <dbReference type="ARBA" id="ARBA00004442"/>
    </source>
</evidence>
<keyword evidence="4" id="KW-0472">Membrane</keyword>
<feature type="domain" description="RagB/SusD" evidence="6">
    <location>
        <begin position="348"/>
        <end position="463"/>
    </location>
</feature>
<dbReference type="InterPro" id="IPR033985">
    <property type="entry name" value="SusD-like_N"/>
</dbReference>
<evidence type="ECO:0000256" key="4">
    <source>
        <dbReference type="ARBA" id="ARBA00023136"/>
    </source>
</evidence>
<dbReference type="Pfam" id="PF07980">
    <property type="entry name" value="SusD_RagB"/>
    <property type="match status" value="1"/>
</dbReference>
<feature type="domain" description="SusD-like N-terminal" evidence="7">
    <location>
        <begin position="23"/>
        <end position="230"/>
    </location>
</feature>
<protein>
    <submittedName>
        <fullName evidence="8">RagB/SusD family nutrient uptake outer membrane protein</fullName>
    </submittedName>
</protein>
<name>A0A2S1LPV2_9FLAO</name>
<dbReference type="InterPro" id="IPR011990">
    <property type="entry name" value="TPR-like_helical_dom_sf"/>
</dbReference>
<evidence type="ECO:0000256" key="2">
    <source>
        <dbReference type="ARBA" id="ARBA00006275"/>
    </source>
</evidence>
<accession>A0A2S1LPV2</accession>
<keyword evidence="9" id="KW-1185">Reference proteome</keyword>